<dbReference type="InterPro" id="IPR016188">
    <property type="entry name" value="PurM-like_N"/>
</dbReference>
<dbReference type="InterPro" id="IPR011854">
    <property type="entry name" value="HypE"/>
</dbReference>
<dbReference type="Gene3D" id="3.90.650.10">
    <property type="entry name" value="PurM-like C-terminal domain"/>
    <property type="match status" value="1"/>
</dbReference>
<dbReference type="EMBL" id="JBHRTD010000017">
    <property type="protein sequence ID" value="MFC3139442.1"/>
    <property type="molecule type" value="Genomic_DNA"/>
</dbReference>
<dbReference type="Gene3D" id="3.30.1330.10">
    <property type="entry name" value="PurM-like, N-terminal domain"/>
    <property type="match status" value="1"/>
</dbReference>
<accession>A0ABV7GDB7</accession>
<dbReference type="Pfam" id="PF02769">
    <property type="entry name" value="AIRS_C"/>
    <property type="match status" value="1"/>
</dbReference>
<dbReference type="Proteomes" id="UP001595621">
    <property type="component" value="Unassembled WGS sequence"/>
</dbReference>
<dbReference type="InterPro" id="IPR036676">
    <property type="entry name" value="PurM-like_C_sf"/>
</dbReference>
<protein>
    <submittedName>
        <fullName evidence="4">Hydrogenase expression/formation protein HypE</fullName>
    </submittedName>
</protein>
<name>A0ABV7GDB7_9GAMM</name>
<dbReference type="SUPFAM" id="SSF55326">
    <property type="entry name" value="PurM N-terminal domain-like"/>
    <property type="match status" value="1"/>
</dbReference>
<reference evidence="5" key="1">
    <citation type="journal article" date="2019" name="Int. J. Syst. Evol. Microbiol.">
        <title>The Global Catalogue of Microorganisms (GCM) 10K type strain sequencing project: providing services to taxonomists for standard genome sequencing and annotation.</title>
        <authorList>
            <consortium name="The Broad Institute Genomics Platform"/>
            <consortium name="The Broad Institute Genome Sequencing Center for Infectious Disease"/>
            <person name="Wu L."/>
            <person name="Ma J."/>
        </authorList>
    </citation>
    <scope>NUCLEOTIDE SEQUENCE [LARGE SCALE GENOMIC DNA]</scope>
    <source>
        <strain evidence="5">KCTC 52277</strain>
    </source>
</reference>
<dbReference type="InterPro" id="IPR036921">
    <property type="entry name" value="PurM-like_N_sf"/>
</dbReference>
<keyword evidence="5" id="KW-1185">Reference proteome</keyword>
<evidence type="ECO:0000313" key="4">
    <source>
        <dbReference type="EMBL" id="MFC3139442.1"/>
    </source>
</evidence>
<dbReference type="PANTHER" id="PTHR30303">
    <property type="entry name" value="HYDROGENASE ISOENZYMES FORMATION PROTEIN HYPE"/>
    <property type="match status" value="1"/>
</dbReference>
<feature type="domain" description="PurM-like C-terminal" evidence="3">
    <location>
        <begin position="169"/>
        <end position="314"/>
    </location>
</feature>
<dbReference type="InterPro" id="IPR010918">
    <property type="entry name" value="PurM-like_C_dom"/>
</dbReference>
<organism evidence="4 5">
    <name type="scientific">Shewanella submarina</name>
    <dbReference type="NCBI Taxonomy" id="2016376"/>
    <lineage>
        <taxon>Bacteria</taxon>
        <taxon>Pseudomonadati</taxon>
        <taxon>Pseudomonadota</taxon>
        <taxon>Gammaproteobacteria</taxon>
        <taxon>Alteromonadales</taxon>
        <taxon>Shewanellaceae</taxon>
        <taxon>Shewanella</taxon>
    </lineage>
</organism>
<dbReference type="CDD" id="cd02197">
    <property type="entry name" value="HypE"/>
    <property type="match status" value="1"/>
</dbReference>
<proteinExistence type="inferred from homology"/>
<evidence type="ECO:0000259" key="2">
    <source>
        <dbReference type="Pfam" id="PF00586"/>
    </source>
</evidence>
<sequence>MESTNPMETPLEQAVQLSHGGGGQEMNKLIKSLFFKAFDNPLLCREEDAAALMLQGNCAFTTDAFTVSPLFFAGGNIGKLAIAGTVNDLAMMAAKPEYLSASFIIEEGFPLSHLKQVVESMAKELAISDAAIVCGDTKVVPRGCADGLFITTTGVGHIQRSGISAHGLQPGDAIIVSRDIGRHGSAILMAREGLTLDSDLTSDCATLWPAVSALLDASLDIHAMRDATRGGLSAVLNEWALASDVSICVEEESIPVADPVRGLCELYGFEPYDLANEGSFILALPEAQAKQALEILNQFEFCSCAAHIGQVDKQVDNAAETNAKGGKVILRSAWGSSRYLELPQGELLPRIC</sequence>
<dbReference type="PIRSF" id="PIRSF005644">
    <property type="entry name" value="Hdrgns_mtr_HypE"/>
    <property type="match status" value="1"/>
</dbReference>
<gene>
    <name evidence="4" type="primary">hypE</name>
    <name evidence="4" type="ORF">ACFOE0_14800</name>
</gene>
<evidence type="ECO:0000259" key="3">
    <source>
        <dbReference type="Pfam" id="PF02769"/>
    </source>
</evidence>
<dbReference type="SUPFAM" id="SSF56042">
    <property type="entry name" value="PurM C-terminal domain-like"/>
    <property type="match status" value="1"/>
</dbReference>
<dbReference type="NCBIfam" id="TIGR02124">
    <property type="entry name" value="hypE"/>
    <property type="match status" value="1"/>
</dbReference>
<comment type="caution">
    <text evidence="4">The sequence shown here is derived from an EMBL/GenBank/DDBJ whole genome shotgun (WGS) entry which is preliminary data.</text>
</comment>
<evidence type="ECO:0000313" key="5">
    <source>
        <dbReference type="Proteomes" id="UP001595621"/>
    </source>
</evidence>
<evidence type="ECO:0000256" key="1">
    <source>
        <dbReference type="ARBA" id="ARBA00006243"/>
    </source>
</evidence>
<dbReference type="PANTHER" id="PTHR30303:SF0">
    <property type="entry name" value="CARBAMOYL DEHYDRATASE HYPE"/>
    <property type="match status" value="1"/>
</dbReference>
<feature type="domain" description="PurM-like N-terminal" evidence="2">
    <location>
        <begin position="47"/>
        <end position="157"/>
    </location>
</feature>
<comment type="similarity">
    <text evidence="1">Belongs to the HypE family.</text>
</comment>
<dbReference type="RefSeq" id="WP_248937194.1">
    <property type="nucleotide sequence ID" value="NZ_JAKILF010000007.1"/>
</dbReference>
<dbReference type="Pfam" id="PF00586">
    <property type="entry name" value="AIRS"/>
    <property type="match status" value="1"/>
</dbReference>